<reference evidence="1 2" key="1">
    <citation type="submission" date="2016-06" db="EMBL/GenBank/DDBJ databases">
        <title>The Draft Genome Sequence and Annotation of the Desert Woodrat Neotoma lepida.</title>
        <authorList>
            <person name="Campbell M."/>
            <person name="Oakeson K.F."/>
            <person name="Yandell M."/>
            <person name="Halpert J.R."/>
            <person name="Dearing D."/>
        </authorList>
    </citation>
    <scope>NUCLEOTIDE SEQUENCE [LARGE SCALE GENOMIC DNA]</scope>
    <source>
        <strain evidence="1">417</strain>
        <tissue evidence="1">Liver</tissue>
    </source>
</reference>
<sequence length="137" mass="15211">MAAVEKGWRCGNERRWRRGDTGATRHGACCFLVKEPCPVAQGPSYQAVEGQGWQWRGGQTRKGTKQKKLDCQAKSGTFENPIEGPPDCQTEFGTFENLTEGPPDCQTEFGTFENLTEGPPDCQTEYGTFENLTEGLR</sequence>
<comment type="caution">
    <text evidence="1">The sequence shown here is derived from an EMBL/GenBank/DDBJ whole genome shotgun (WGS) entry which is preliminary data.</text>
</comment>
<dbReference type="EMBL" id="LZPO01087167">
    <property type="protein sequence ID" value="OBS66953.1"/>
    <property type="molecule type" value="Genomic_DNA"/>
</dbReference>
<accession>A0A1A6GKZ5</accession>
<dbReference type="Proteomes" id="UP000092124">
    <property type="component" value="Unassembled WGS sequence"/>
</dbReference>
<evidence type="ECO:0000313" key="1">
    <source>
        <dbReference type="EMBL" id="OBS66953.1"/>
    </source>
</evidence>
<organism evidence="1 2">
    <name type="scientific">Neotoma lepida</name>
    <name type="common">Desert woodrat</name>
    <dbReference type="NCBI Taxonomy" id="56216"/>
    <lineage>
        <taxon>Eukaryota</taxon>
        <taxon>Metazoa</taxon>
        <taxon>Chordata</taxon>
        <taxon>Craniata</taxon>
        <taxon>Vertebrata</taxon>
        <taxon>Euteleostomi</taxon>
        <taxon>Mammalia</taxon>
        <taxon>Eutheria</taxon>
        <taxon>Euarchontoglires</taxon>
        <taxon>Glires</taxon>
        <taxon>Rodentia</taxon>
        <taxon>Myomorpha</taxon>
        <taxon>Muroidea</taxon>
        <taxon>Cricetidae</taxon>
        <taxon>Neotominae</taxon>
        <taxon>Neotoma</taxon>
    </lineage>
</organism>
<name>A0A1A6GKZ5_NEOLE</name>
<evidence type="ECO:0000313" key="2">
    <source>
        <dbReference type="Proteomes" id="UP000092124"/>
    </source>
</evidence>
<proteinExistence type="predicted"/>
<dbReference type="AlphaFoldDB" id="A0A1A6GKZ5"/>
<gene>
    <name evidence="1" type="ORF">A6R68_04494</name>
</gene>
<protein>
    <submittedName>
        <fullName evidence="1">Uncharacterized protein</fullName>
    </submittedName>
</protein>
<keyword evidence="2" id="KW-1185">Reference proteome</keyword>